<feature type="domain" description="PAC" evidence="12">
    <location>
        <begin position="147"/>
        <end position="199"/>
    </location>
</feature>
<dbReference type="Gene3D" id="3.30.565.10">
    <property type="entry name" value="Histidine kinase-like ATPase, C-terminal domain"/>
    <property type="match status" value="1"/>
</dbReference>
<keyword evidence="8" id="KW-0749">Sporulation</keyword>
<gene>
    <name evidence="13" type="ORF">D9X91_17145</name>
</gene>
<reference evidence="13 14" key="1">
    <citation type="submission" date="2018-10" db="EMBL/GenBank/DDBJ databases">
        <title>Falsibacillus sp. genome draft.</title>
        <authorList>
            <person name="Shi S."/>
        </authorList>
    </citation>
    <scope>NUCLEOTIDE SEQUENCE [LARGE SCALE GENOMIC DNA]</scope>
    <source>
        <strain evidence="13 14">GY 10110</strain>
    </source>
</reference>
<dbReference type="Gene3D" id="3.30.450.20">
    <property type="entry name" value="PAS domain"/>
    <property type="match status" value="1"/>
</dbReference>
<proteinExistence type="predicted"/>
<dbReference type="Gene3D" id="1.10.287.130">
    <property type="match status" value="1"/>
</dbReference>
<evidence type="ECO:0000256" key="6">
    <source>
        <dbReference type="ARBA" id="ARBA00022777"/>
    </source>
</evidence>
<keyword evidence="4" id="KW-0808">Transferase</keyword>
<keyword evidence="5" id="KW-0547">Nucleotide-binding</keyword>
<evidence type="ECO:0000256" key="1">
    <source>
        <dbReference type="ARBA" id="ARBA00000085"/>
    </source>
</evidence>
<dbReference type="RefSeq" id="WP_121681881.1">
    <property type="nucleotide sequence ID" value="NZ_RCVZ01000014.1"/>
</dbReference>
<dbReference type="GO" id="GO:0030435">
    <property type="term" value="P:sporulation resulting in formation of a cellular spore"/>
    <property type="evidence" value="ECO:0007669"/>
    <property type="project" value="UniProtKB-KW"/>
</dbReference>
<dbReference type="AlphaFoldDB" id="A0A3L7JTN0"/>
<dbReference type="Pfam" id="PF00512">
    <property type="entry name" value="HisKA"/>
    <property type="match status" value="1"/>
</dbReference>
<dbReference type="InterPro" id="IPR036097">
    <property type="entry name" value="HisK_dim/P_sf"/>
</dbReference>
<dbReference type="EC" id="2.7.13.3" evidence="2"/>
<dbReference type="InterPro" id="IPR000014">
    <property type="entry name" value="PAS"/>
</dbReference>
<dbReference type="InterPro" id="IPR003594">
    <property type="entry name" value="HATPase_dom"/>
</dbReference>
<keyword evidence="10" id="KW-0472">Membrane</keyword>
<dbReference type="GO" id="GO:0000155">
    <property type="term" value="F:phosphorelay sensor kinase activity"/>
    <property type="evidence" value="ECO:0007669"/>
    <property type="project" value="InterPro"/>
</dbReference>
<dbReference type="SUPFAM" id="SSF55785">
    <property type="entry name" value="PYP-like sensor domain (PAS domain)"/>
    <property type="match status" value="1"/>
</dbReference>
<dbReference type="GO" id="GO:0005524">
    <property type="term" value="F:ATP binding"/>
    <property type="evidence" value="ECO:0007669"/>
    <property type="project" value="UniProtKB-KW"/>
</dbReference>
<dbReference type="Pfam" id="PF02518">
    <property type="entry name" value="HATPase_c"/>
    <property type="match status" value="1"/>
</dbReference>
<comment type="catalytic activity">
    <reaction evidence="1">
        <text>ATP + protein L-histidine = ADP + protein N-phospho-L-histidine.</text>
        <dbReference type="EC" id="2.7.13.3"/>
    </reaction>
</comment>
<evidence type="ECO:0000259" key="12">
    <source>
        <dbReference type="PROSITE" id="PS50113"/>
    </source>
</evidence>
<organism evidence="13 14">
    <name type="scientific">Falsibacillus albus</name>
    <dbReference type="NCBI Taxonomy" id="2478915"/>
    <lineage>
        <taxon>Bacteria</taxon>
        <taxon>Bacillati</taxon>
        <taxon>Bacillota</taxon>
        <taxon>Bacilli</taxon>
        <taxon>Bacillales</taxon>
        <taxon>Bacillaceae</taxon>
        <taxon>Falsibacillus</taxon>
    </lineage>
</organism>
<dbReference type="PROSITE" id="PS50109">
    <property type="entry name" value="HIS_KIN"/>
    <property type="match status" value="1"/>
</dbReference>
<dbReference type="FunFam" id="1.10.287.130:FF:000040">
    <property type="entry name" value="PAS domain-containing sensor histidine kinase"/>
    <property type="match status" value="1"/>
</dbReference>
<dbReference type="Proteomes" id="UP000276770">
    <property type="component" value="Unassembled WGS sequence"/>
</dbReference>
<keyword evidence="3" id="KW-0597">Phosphoprotein</keyword>
<dbReference type="PANTHER" id="PTHR43065">
    <property type="entry name" value="SENSOR HISTIDINE KINASE"/>
    <property type="match status" value="1"/>
</dbReference>
<name>A0A3L7JTN0_9BACI</name>
<evidence type="ECO:0000256" key="2">
    <source>
        <dbReference type="ARBA" id="ARBA00012438"/>
    </source>
</evidence>
<dbReference type="InterPro" id="IPR036890">
    <property type="entry name" value="HATPase_C_sf"/>
</dbReference>
<dbReference type="InterPro" id="IPR013656">
    <property type="entry name" value="PAS_4"/>
</dbReference>
<accession>A0A3L7JTN0</accession>
<feature type="transmembrane region" description="Helical" evidence="10">
    <location>
        <begin position="35"/>
        <end position="54"/>
    </location>
</feature>
<dbReference type="EMBL" id="RCVZ01000014">
    <property type="protein sequence ID" value="RLQ93429.1"/>
    <property type="molecule type" value="Genomic_DNA"/>
</dbReference>
<keyword evidence="14" id="KW-1185">Reference proteome</keyword>
<dbReference type="PRINTS" id="PR00344">
    <property type="entry name" value="BCTRLSENSOR"/>
</dbReference>
<dbReference type="PANTHER" id="PTHR43065:SF34">
    <property type="entry name" value="SPORULATION KINASE A"/>
    <property type="match status" value="1"/>
</dbReference>
<dbReference type="SMART" id="SM00388">
    <property type="entry name" value="HisKA"/>
    <property type="match status" value="1"/>
</dbReference>
<evidence type="ECO:0000256" key="9">
    <source>
        <dbReference type="ARBA" id="ARBA00023012"/>
    </source>
</evidence>
<dbReference type="PROSITE" id="PS50113">
    <property type="entry name" value="PAC"/>
    <property type="match status" value="1"/>
</dbReference>
<dbReference type="InterPro" id="IPR004358">
    <property type="entry name" value="Sig_transdc_His_kin-like_C"/>
</dbReference>
<dbReference type="InterPro" id="IPR035965">
    <property type="entry name" value="PAS-like_dom_sf"/>
</dbReference>
<dbReference type="InterPro" id="IPR005467">
    <property type="entry name" value="His_kinase_dom"/>
</dbReference>
<dbReference type="NCBIfam" id="TIGR00229">
    <property type="entry name" value="sensory_box"/>
    <property type="match status" value="1"/>
</dbReference>
<dbReference type="InterPro" id="IPR000700">
    <property type="entry name" value="PAS-assoc_C"/>
</dbReference>
<keyword evidence="6" id="KW-0418">Kinase</keyword>
<keyword evidence="10" id="KW-1133">Transmembrane helix</keyword>
<evidence type="ECO:0000256" key="8">
    <source>
        <dbReference type="ARBA" id="ARBA00022969"/>
    </source>
</evidence>
<evidence type="ECO:0000313" key="14">
    <source>
        <dbReference type="Proteomes" id="UP000276770"/>
    </source>
</evidence>
<evidence type="ECO:0000256" key="5">
    <source>
        <dbReference type="ARBA" id="ARBA00022741"/>
    </source>
</evidence>
<dbReference type="InterPro" id="IPR003661">
    <property type="entry name" value="HisK_dim/P_dom"/>
</dbReference>
<keyword evidence="9" id="KW-0902">Two-component regulatory system</keyword>
<dbReference type="OrthoDB" id="9815750at2"/>
<dbReference type="SMART" id="SM00387">
    <property type="entry name" value="HATPase_c"/>
    <property type="match status" value="1"/>
</dbReference>
<evidence type="ECO:0000256" key="4">
    <source>
        <dbReference type="ARBA" id="ARBA00022679"/>
    </source>
</evidence>
<dbReference type="SUPFAM" id="SSF47384">
    <property type="entry name" value="Homodimeric domain of signal transducing histidine kinase"/>
    <property type="match status" value="1"/>
</dbReference>
<sequence>MLTKKKWQLLSCIILILWISQLILGSISYKSSFLTTTYLTLSISSILIAGYMIWSGYQFFMKYQKLEWEEKRLSTLINSMPDFVCFKDGEGRWLKVNQFGIDLYELHGIDYRSKTDIEIGELTPFFKDAFHYCVESDEEAWQSRTLTRTEESFVIPSGEEKTFDVIKVPLFHRSGKRKALVTIGRDISQQKSAEAMLLKKEKLSVVGEIAAGIAHEIRNPLTSLRGFIQLMYETKSVTKDYLEIMSSEIDRINQIVSELLVLAKPQSKSNALFNFHDALDYVLNVMRHEAMLKGIELKLESSQDAQIFGDKNQIIQVLINIVKNGIDAMDNGGTIAIQEEIVGNELKVVIIDEGIGIPEDRLNRLGEPFFTLKEKGMGLGLTISNKIIHDHKGTLDINSCLGEGTTVQLSLPVS</sequence>
<feature type="domain" description="Histidine kinase" evidence="11">
    <location>
        <begin position="212"/>
        <end position="414"/>
    </location>
</feature>
<evidence type="ECO:0000313" key="13">
    <source>
        <dbReference type="EMBL" id="RLQ93429.1"/>
    </source>
</evidence>
<evidence type="ECO:0000256" key="3">
    <source>
        <dbReference type="ARBA" id="ARBA00022553"/>
    </source>
</evidence>
<keyword evidence="7" id="KW-0067">ATP-binding</keyword>
<comment type="caution">
    <text evidence="13">The sequence shown here is derived from an EMBL/GenBank/DDBJ whole genome shotgun (WGS) entry which is preliminary data.</text>
</comment>
<evidence type="ECO:0000256" key="10">
    <source>
        <dbReference type="SAM" id="Phobius"/>
    </source>
</evidence>
<dbReference type="Pfam" id="PF08448">
    <property type="entry name" value="PAS_4"/>
    <property type="match status" value="1"/>
</dbReference>
<keyword evidence="10" id="KW-0812">Transmembrane</keyword>
<protein>
    <recommendedName>
        <fullName evidence="2">histidine kinase</fullName>
        <ecNumber evidence="2">2.7.13.3</ecNumber>
    </recommendedName>
</protein>
<dbReference type="CDD" id="cd00082">
    <property type="entry name" value="HisKA"/>
    <property type="match status" value="1"/>
</dbReference>
<dbReference type="SUPFAM" id="SSF55874">
    <property type="entry name" value="ATPase domain of HSP90 chaperone/DNA topoisomerase II/histidine kinase"/>
    <property type="match status" value="1"/>
</dbReference>
<evidence type="ECO:0000256" key="7">
    <source>
        <dbReference type="ARBA" id="ARBA00022840"/>
    </source>
</evidence>
<evidence type="ECO:0000259" key="11">
    <source>
        <dbReference type="PROSITE" id="PS50109"/>
    </source>
</evidence>